<dbReference type="Pfam" id="PF02686">
    <property type="entry name" value="GatC"/>
    <property type="match status" value="1"/>
</dbReference>
<evidence type="ECO:0000313" key="2">
    <source>
        <dbReference type="EMBL" id="OGH78592.1"/>
    </source>
</evidence>
<organism evidence="2 3">
    <name type="scientific">Candidatus Magasanikbacteria bacterium RIFCSPLOWO2_01_FULL_40_15</name>
    <dbReference type="NCBI Taxonomy" id="1798686"/>
    <lineage>
        <taxon>Bacteria</taxon>
        <taxon>Candidatus Magasanikiibacteriota</taxon>
    </lineage>
</organism>
<dbReference type="GO" id="GO:0050566">
    <property type="term" value="F:asparaginyl-tRNA synthase (glutamine-hydrolyzing) activity"/>
    <property type="evidence" value="ECO:0007669"/>
    <property type="project" value="RHEA"/>
</dbReference>
<comment type="catalytic activity">
    <reaction evidence="1">
        <text>L-glutamyl-tRNA(Gln) + L-glutamine + ATP + H2O = L-glutaminyl-tRNA(Gln) + L-glutamate + ADP + phosphate + H(+)</text>
        <dbReference type="Rhea" id="RHEA:17521"/>
        <dbReference type="Rhea" id="RHEA-COMP:9681"/>
        <dbReference type="Rhea" id="RHEA-COMP:9684"/>
        <dbReference type="ChEBI" id="CHEBI:15377"/>
        <dbReference type="ChEBI" id="CHEBI:15378"/>
        <dbReference type="ChEBI" id="CHEBI:29985"/>
        <dbReference type="ChEBI" id="CHEBI:30616"/>
        <dbReference type="ChEBI" id="CHEBI:43474"/>
        <dbReference type="ChEBI" id="CHEBI:58359"/>
        <dbReference type="ChEBI" id="CHEBI:78520"/>
        <dbReference type="ChEBI" id="CHEBI:78521"/>
        <dbReference type="ChEBI" id="CHEBI:456216"/>
    </reaction>
</comment>
<accession>A0A1F6N3Z1</accession>
<dbReference type="InterPro" id="IPR036113">
    <property type="entry name" value="Asp/Glu-ADT_sf_sub_c"/>
</dbReference>
<dbReference type="GO" id="GO:0006450">
    <property type="term" value="P:regulation of translational fidelity"/>
    <property type="evidence" value="ECO:0007669"/>
    <property type="project" value="InterPro"/>
</dbReference>
<keyword evidence="1" id="KW-0547">Nucleotide-binding</keyword>
<evidence type="ECO:0000313" key="3">
    <source>
        <dbReference type="Proteomes" id="UP000177040"/>
    </source>
</evidence>
<dbReference type="NCBIfam" id="TIGR00135">
    <property type="entry name" value="gatC"/>
    <property type="match status" value="1"/>
</dbReference>
<comment type="similarity">
    <text evidence="1">Belongs to the GatC family.</text>
</comment>
<evidence type="ECO:0000256" key="1">
    <source>
        <dbReference type="HAMAP-Rule" id="MF_00122"/>
    </source>
</evidence>
<comment type="subunit">
    <text evidence="1">Heterotrimer of A, B and C subunits.</text>
</comment>
<reference evidence="2 3" key="1">
    <citation type="journal article" date="2016" name="Nat. Commun.">
        <title>Thousands of microbial genomes shed light on interconnected biogeochemical processes in an aquifer system.</title>
        <authorList>
            <person name="Anantharaman K."/>
            <person name="Brown C.T."/>
            <person name="Hug L.A."/>
            <person name="Sharon I."/>
            <person name="Castelle C.J."/>
            <person name="Probst A.J."/>
            <person name="Thomas B.C."/>
            <person name="Singh A."/>
            <person name="Wilkins M.J."/>
            <person name="Karaoz U."/>
            <person name="Brodie E.L."/>
            <person name="Williams K.H."/>
            <person name="Hubbard S.S."/>
            <person name="Banfield J.F."/>
        </authorList>
    </citation>
    <scope>NUCLEOTIDE SEQUENCE [LARGE SCALE GENOMIC DNA]</scope>
</reference>
<comment type="catalytic activity">
    <reaction evidence="1">
        <text>L-aspartyl-tRNA(Asn) + L-glutamine + ATP + H2O = L-asparaginyl-tRNA(Asn) + L-glutamate + ADP + phosphate + 2 H(+)</text>
        <dbReference type="Rhea" id="RHEA:14513"/>
        <dbReference type="Rhea" id="RHEA-COMP:9674"/>
        <dbReference type="Rhea" id="RHEA-COMP:9677"/>
        <dbReference type="ChEBI" id="CHEBI:15377"/>
        <dbReference type="ChEBI" id="CHEBI:15378"/>
        <dbReference type="ChEBI" id="CHEBI:29985"/>
        <dbReference type="ChEBI" id="CHEBI:30616"/>
        <dbReference type="ChEBI" id="CHEBI:43474"/>
        <dbReference type="ChEBI" id="CHEBI:58359"/>
        <dbReference type="ChEBI" id="CHEBI:78515"/>
        <dbReference type="ChEBI" id="CHEBI:78516"/>
        <dbReference type="ChEBI" id="CHEBI:456216"/>
    </reaction>
</comment>
<dbReference type="GO" id="GO:0005524">
    <property type="term" value="F:ATP binding"/>
    <property type="evidence" value="ECO:0007669"/>
    <property type="project" value="UniProtKB-KW"/>
</dbReference>
<dbReference type="HAMAP" id="MF_00122">
    <property type="entry name" value="GatC"/>
    <property type="match status" value="1"/>
</dbReference>
<keyword evidence="1" id="KW-0436">Ligase</keyword>
<keyword evidence="1" id="KW-0067">ATP-binding</keyword>
<dbReference type="Gene3D" id="1.10.20.60">
    <property type="entry name" value="Glu-tRNAGln amidotransferase C subunit, N-terminal domain"/>
    <property type="match status" value="1"/>
</dbReference>
<dbReference type="EMBL" id="MFQH01000006">
    <property type="protein sequence ID" value="OGH78592.1"/>
    <property type="molecule type" value="Genomic_DNA"/>
</dbReference>
<comment type="function">
    <text evidence="1">Allows the formation of correctly charged Asn-tRNA(Asn) or Gln-tRNA(Gln) through the transamidation of misacylated Asp-tRNA(Asn) or Glu-tRNA(Gln) in organisms which lack either or both of asparaginyl-tRNA or glutaminyl-tRNA synthetases. The reaction takes place in the presence of glutamine and ATP through an activated phospho-Asp-tRNA(Asn) or phospho-Glu-tRNA(Gln).</text>
</comment>
<dbReference type="AlphaFoldDB" id="A0A1F6N3Z1"/>
<sequence length="99" mass="11453">MDITIADIEWVGKLARLTLTEKEKEYYAGTLSQIFEYVEMLNEVDTSMVQETSQVTGIMDRTRSDESKIINEHERQALINQFTDSETNFLKVPAVFKKT</sequence>
<proteinExistence type="inferred from homology"/>
<dbReference type="Proteomes" id="UP000177040">
    <property type="component" value="Unassembled WGS sequence"/>
</dbReference>
<name>A0A1F6N3Z1_9BACT</name>
<keyword evidence="1" id="KW-0648">Protein biosynthesis</keyword>
<dbReference type="GO" id="GO:0006412">
    <property type="term" value="P:translation"/>
    <property type="evidence" value="ECO:0007669"/>
    <property type="project" value="UniProtKB-UniRule"/>
</dbReference>
<dbReference type="InterPro" id="IPR003837">
    <property type="entry name" value="GatC"/>
</dbReference>
<protein>
    <recommendedName>
        <fullName evidence="1">Aspartyl/glutamyl-tRNA(Asn/Gln) amidotransferase subunit C</fullName>
        <shortName evidence="1">Asp/Glu-ADT subunit C</shortName>
        <ecNumber evidence="1">6.3.5.-</ecNumber>
    </recommendedName>
</protein>
<dbReference type="EC" id="6.3.5.-" evidence="1"/>
<dbReference type="GO" id="GO:0050567">
    <property type="term" value="F:glutaminyl-tRNA synthase (glutamine-hydrolyzing) activity"/>
    <property type="evidence" value="ECO:0007669"/>
    <property type="project" value="UniProtKB-UniRule"/>
</dbReference>
<dbReference type="SUPFAM" id="SSF141000">
    <property type="entry name" value="Glu-tRNAGln amidotransferase C subunit"/>
    <property type="match status" value="1"/>
</dbReference>
<comment type="caution">
    <text evidence="2">The sequence shown here is derived from an EMBL/GenBank/DDBJ whole genome shotgun (WGS) entry which is preliminary data.</text>
</comment>
<gene>
    <name evidence="1" type="primary">gatC</name>
    <name evidence="2" type="ORF">A2983_02935</name>
</gene>